<dbReference type="Pfam" id="PF20469">
    <property type="entry name" value="OLD-like_TOPRIM"/>
    <property type="match status" value="1"/>
</dbReference>
<dbReference type="Gene3D" id="3.40.50.300">
    <property type="entry name" value="P-loop containing nucleotide triphosphate hydrolases"/>
    <property type="match status" value="2"/>
</dbReference>
<dbReference type="CDD" id="cd01026">
    <property type="entry name" value="TOPRIM_OLD"/>
    <property type="match status" value="1"/>
</dbReference>
<keyword evidence="5" id="KW-1185">Reference proteome</keyword>
<feature type="domain" description="ATPase AAA-type core" evidence="1">
    <location>
        <begin position="292"/>
        <end position="352"/>
    </location>
</feature>
<dbReference type="InterPro" id="IPR038729">
    <property type="entry name" value="Rad50/SbcC_AAA"/>
</dbReference>
<dbReference type="PANTHER" id="PTHR43581:SF4">
    <property type="entry name" value="ATP_GTP PHOSPHATASE"/>
    <property type="match status" value="1"/>
</dbReference>
<feature type="domain" description="OLD protein-like TOPRIM" evidence="3">
    <location>
        <begin position="398"/>
        <end position="466"/>
    </location>
</feature>
<accession>A0A3R7EJN1</accession>
<gene>
    <name evidence="4" type="ORF">SFRA_030000</name>
</gene>
<evidence type="ECO:0000313" key="5">
    <source>
        <dbReference type="Proteomes" id="UP000028058"/>
    </source>
</evidence>
<evidence type="ECO:0000313" key="4">
    <source>
        <dbReference type="EMBL" id="RKM91038.1"/>
    </source>
</evidence>
<reference evidence="4 5" key="1">
    <citation type="journal article" date="2014" name="Genome Announc.">
        <title>Draft Genome Sequence of Streptomyces fradiae ATCC 19609, a Strain Highly Sensitive to Antibiotics.</title>
        <authorList>
            <person name="Bekker O.B."/>
            <person name="Klimina K.M."/>
            <person name="Vatlin A.A."/>
            <person name="Zakharevich N.V."/>
            <person name="Kasianov A.S."/>
            <person name="Danilenko V.N."/>
        </authorList>
    </citation>
    <scope>NUCLEOTIDE SEQUENCE [LARGE SCALE GENOMIC DNA]</scope>
    <source>
        <strain evidence="4 5">ATCC 19609</strain>
    </source>
</reference>
<dbReference type="Pfam" id="PF13476">
    <property type="entry name" value="AAA_23"/>
    <property type="match status" value="1"/>
</dbReference>
<proteinExistence type="predicted"/>
<dbReference type="Proteomes" id="UP000028058">
    <property type="component" value="Unassembled WGS sequence"/>
</dbReference>
<dbReference type="GO" id="GO:0016887">
    <property type="term" value="F:ATP hydrolysis activity"/>
    <property type="evidence" value="ECO:0007669"/>
    <property type="project" value="InterPro"/>
</dbReference>
<dbReference type="CDD" id="cd00267">
    <property type="entry name" value="ABC_ATPase"/>
    <property type="match status" value="1"/>
</dbReference>
<dbReference type="GO" id="GO:0006302">
    <property type="term" value="P:double-strand break repair"/>
    <property type="evidence" value="ECO:0007669"/>
    <property type="project" value="InterPro"/>
</dbReference>
<comment type="caution">
    <text evidence="4">The sequence shown here is derived from an EMBL/GenBank/DDBJ whole genome shotgun (WGS) entry which is preliminary data.</text>
</comment>
<dbReference type="PANTHER" id="PTHR43581">
    <property type="entry name" value="ATP/GTP PHOSPHATASE"/>
    <property type="match status" value="1"/>
</dbReference>
<dbReference type="SUPFAM" id="SSF52540">
    <property type="entry name" value="P-loop containing nucleoside triphosphate hydrolases"/>
    <property type="match status" value="1"/>
</dbReference>
<evidence type="ECO:0000259" key="1">
    <source>
        <dbReference type="Pfam" id="PF13304"/>
    </source>
</evidence>
<dbReference type="Pfam" id="PF13304">
    <property type="entry name" value="AAA_21"/>
    <property type="match status" value="1"/>
</dbReference>
<dbReference type="InterPro" id="IPR003959">
    <property type="entry name" value="ATPase_AAA_core"/>
</dbReference>
<dbReference type="AlphaFoldDB" id="A0A3R7EJN1"/>
<dbReference type="EMBL" id="JNAD02000019">
    <property type="protein sequence ID" value="RKM91038.1"/>
    <property type="molecule type" value="Genomic_DNA"/>
</dbReference>
<evidence type="ECO:0000259" key="2">
    <source>
        <dbReference type="Pfam" id="PF13476"/>
    </source>
</evidence>
<dbReference type="InterPro" id="IPR051396">
    <property type="entry name" value="Bact_Antivir_Def_Nuclease"/>
</dbReference>
<organism evidence="4 5">
    <name type="scientific">Streptomyces xinghaiensis</name>
    <dbReference type="NCBI Taxonomy" id="1038928"/>
    <lineage>
        <taxon>Bacteria</taxon>
        <taxon>Bacillati</taxon>
        <taxon>Actinomycetota</taxon>
        <taxon>Actinomycetes</taxon>
        <taxon>Kitasatosporales</taxon>
        <taxon>Streptomycetaceae</taxon>
        <taxon>Streptomyces</taxon>
    </lineage>
</organism>
<dbReference type="InterPro" id="IPR034139">
    <property type="entry name" value="TOPRIM_OLD"/>
</dbReference>
<dbReference type="InterPro" id="IPR027417">
    <property type="entry name" value="P-loop_NTPase"/>
</dbReference>
<evidence type="ECO:0000259" key="3">
    <source>
        <dbReference type="Pfam" id="PF20469"/>
    </source>
</evidence>
<protein>
    <submittedName>
        <fullName evidence="4">DUF2813 domain-containing protein</fullName>
    </submittedName>
</protein>
<feature type="domain" description="Rad50/SbcC-type AAA" evidence="2">
    <location>
        <begin position="6"/>
        <end position="76"/>
    </location>
</feature>
<sequence length="628" mass="68829">MYLAHLRVENFRVFGAAAQSDGETDASLDLSFTAGTNVLVGENDSGKTAIIDAIRLCLQTAATDYYRVSQDDFHLGKDGRAETFTIVCGFTALSTEEQAVFLELLTHDRSGAAWLCVTFKAQRMDQVRNRVSVTTRTGPDGNGPALDGAARELLRATYLRPLRDAEAELRSGRGSRLSQILASYPAMKDQGIDDYDPEGDDPPSTLVGILRRAEHDIRCNGAVSDVSQDINSAYLQRFAIGDDVLRAKISVATDATLARALERLELNLFAESDEWTRRGLGYNNALFMAAELLLLGKSELAPLLLIEEPEAHLHPQLQTRIMDLLRDKAQGPQEGGRAPVQVILTTHSPNLASSTSVECLTLVVRGRTFPLRRGITRLTGEDYAFLTRFLDVTKANMFFARGLAMVEGDAEAIFLPALAAALGMPFNEHGVSVVNVGHVGLFRYSRVFQRSGEQIPVPVACIRDRDLVPAGTSEEMRGGLKCWDEMTEQEIAAHVADLASDDGGPVKTFVSNWWTLEYDLAVASWTMARLMHRAVKLASVAERSWPDAARTDQVIARADKDVDEWQGQDLDLEQAALKIYRPLKLNSASKSITAQFAAQLLASTSLTKSDVPLYLVEAFKHLCGEVAP</sequence>
<name>A0A3R7EJN1_9ACTN</name>